<evidence type="ECO:0000256" key="9">
    <source>
        <dbReference type="RuleBase" id="RU366001"/>
    </source>
</evidence>
<organism evidence="11 12">
    <name type="scientific">Heliorestis acidaminivorans</name>
    <dbReference type="NCBI Taxonomy" id="553427"/>
    <lineage>
        <taxon>Bacteria</taxon>
        <taxon>Bacillati</taxon>
        <taxon>Bacillota</taxon>
        <taxon>Clostridia</taxon>
        <taxon>Eubacteriales</taxon>
        <taxon>Heliobacteriaceae</taxon>
        <taxon>Heliorestis</taxon>
    </lineage>
</organism>
<dbReference type="GO" id="GO:0015419">
    <property type="term" value="F:ABC-type sulfate transporter activity"/>
    <property type="evidence" value="ECO:0007669"/>
    <property type="project" value="UniProtKB-UniRule"/>
</dbReference>
<evidence type="ECO:0000256" key="4">
    <source>
        <dbReference type="ARBA" id="ARBA00022692"/>
    </source>
</evidence>
<evidence type="ECO:0000256" key="6">
    <source>
        <dbReference type="ARBA" id="ARBA00023032"/>
    </source>
</evidence>
<keyword evidence="3 9" id="KW-0813">Transport</keyword>
<evidence type="ECO:0000256" key="5">
    <source>
        <dbReference type="ARBA" id="ARBA00022989"/>
    </source>
</evidence>
<accession>A0A6I0ESM7</accession>
<feature type="transmembrane region" description="Helical" evidence="9">
    <location>
        <begin position="7"/>
        <end position="27"/>
    </location>
</feature>
<dbReference type="Pfam" id="PF00528">
    <property type="entry name" value="BPD_transp_1"/>
    <property type="match status" value="1"/>
</dbReference>
<dbReference type="InterPro" id="IPR035906">
    <property type="entry name" value="MetI-like_sf"/>
</dbReference>
<dbReference type="SUPFAM" id="SSF161098">
    <property type="entry name" value="MetI-like"/>
    <property type="match status" value="1"/>
</dbReference>
<evidence type="ECO:0000256" key="3">
    <source>
        <dbReference type="ARBA" id="ARBA00022448"/>
    </source>
</evidence>
<keyword evidence="4 9" id="KW-0812">Transmembrane</keyword>
<dbReference type="InterPro" id="IPR005667">
    <property type="entry name" value="Sulph_transpt2"/>
</dbReference>
<sequence length="262" mass="28682">MALRSILFGYLILLIILPLGHIFGEAFREGWSGFWQSLQKAEALFTLKFTFALALFTAIVNAIAGTLTAYVLVRFPVKGKTILNALVDLPFAIPTAVSGLMLLLLYGPQSPLGSWLGDRGIDIIYAIPGIVLAMIFVTFPFSIRSVQPLLLEMGQDKEEAAKTLGASSWQTFQKVTLPMLWPGILSGFSLTFSRALAEFGSVIIVAGNIPLQTQVASVYIYGEVESFNMVGAASVSVVLLILSFTLLYAQNRWLARKRRGDR</sequence>
<evidence type="ECO:0000256" key="2">
    <source>
        <dbReference type="ARBA" id="ARBA00011779"/>
    </source>
</evidence>
<comment type="similarity">
    <text evidence="9">Belongs to the binding-protein-dependent transport system permease family. CysTW subfamily.</text>
</comment>
<keyword evidence="7 9" id="KW-0472">Membrane</keyword>
<evidence type="ECO:0000256" key="8">
    <source>
        <dbReference type="ARBA" id="ARBA00025323"/>
    </source>
</evidence>
<name>A0A6I0ESM7_9FIRM</name>
<dbReference type="InterPro" id="IPR000515">
    <property type="entry name" value="MetI-like"/>
</dbReference>
<reference evidence="11 12" key="1">
    <citation type="submission" date="2019-10" db="EMBL/GenBank/DDBJ databases">
        <title>Whole-genome sequence of the extremophile Heliorestis acidaminivorans DSM 24790.</title>
        <authorList>
            <person name="Kyndt J.A."/>
            <person name="Meyer T.E."/>
        </authorList>
    </citation>
    <scope>NUCLEOTIDE SEQUENCE [LARGE SCALE GENOMIC DNA]</scope>
    <source>
        <strain evidence="11 12">DSM 24790</strain>
    </source>
</reference>
<evidence type="ECO:0000313" key="11">
    <source>
        <dbReference type="EMBL" id="KAB2951872.1"/>
    </source>
</evidence>
<dbReference type="PANTHER" id="PTHR30406">
    <property type="entry name" value="SULFATE TRANSPORT SYSTEM PERMEASE PROTEIN"/>
    <property type="match status" value="1"/>
</dbReference>
<feature type="transmembrane region" description="Helical" evidence="9">
    <location>
        <begin position="123"/>
        <end position="143"/>
    </location>
</feature>
<dbReference type="Proteomes" id="UP000468766">
    <property type="component" value="Unassembled WGS sequence"/>
</dbReference>
<keyword evidence="5 9" id="KW-1133">Transmembrane helix</keyword>
<keyword evidence="12" id="KW-1185">Reference proteome</keyword>
<dbReference type="NCBIfam" id="TIGR02139">
    <property type="entry name" value="permease_CysT"/>
    <property type="match status" value="1"/>
</dbReference>
<dbReference type="InterPro" id="IPR011865">
    <property type="entry name" value="CysT_permease"/>
</dbReference>
<evidence type="ECO:0000256" key="1">
    <source>
        <dbReference type="ARBA" id="ARBA00004141"/>
    </source>
</evidence>
<dbReference type="PANTHER" id="PTHR30406:SF1">
    <property type="entry name" value="SULFATE TRANSPORT SYSTEM PERMEASE PROTEIN CYSW"/>
    <property type="match status" value="1"/>
</dbReference>
<feature type="domain" description="ABC transmembrane type-1" evidence="10">
    <location>
        <begin position="47"/>
        <end position="248"/>
    </location>
</feature>
<comment type="subcellular location">
    <subcellularLocation>
        <location evidence="1">Membrane</location>
        <topology evidence="1">Multi-pass membrane protein</topology>
    </subcellularLocation>
</comment>
<proteinExistence type="inferred from homology"/>
<keyword evidence="6 9" id="KW-0764">Sulfate transport</keyword>
<dbReference type="NCBIfam" id="TIGR00969">
    <property type="entry name" value="3a0106s02"/>
    <property type="match status" value="1"/>
</dbReference>
<dbReference type="PROSITE" id="PS50928">
    <property type="entry name" value="ABC_TM1"/>
    <property type="match status" value="1"/>
</dbReference>
<feature type="transmembrane region" description="Helical" evidence="9">
    <location>
        <begin position="85"/>
        <end position="107"/>
    </location>
</feature>
<dbReference type="CDD" id="cd06261">
    <property type="entry name" value="TM_PBP2"/>
    <property type="match status" value="1"/>
</dbReference>
<dbReference type="AlphaFoldDB" id="A0A6I0ESM7"/>
<comment type="caution">
    <text evidence="11">The sequence shown here is derived from an EMBL/GenBank/DDBJ whole genome shotgun (WGS) entry which is preliminary data.</text>
</comment>
<dbReference type="EMBL" id="WBXO01000009">
    <property type="protein sequence ID" value="KAB2951872.1"/>
    <property type="molecule type" value="Genomic_DNA"/>
</dbReference>
<gene>
    <name evidence="11" type="primary">cysT</name>
    <name evidence="11" type="ORF">F9B85_11085</name>
</gene>
<evidence type="ECO:0000256" key="7">
    <source>
        <dbReference type="ARBA" id="ARBA00023136"/>
    </source>
</evidence>
<dbReference type="GO" id="GO:0005886">
    <property type="term" value="C:plasma membrane"/>
    <property type="evidence" value="ECO:0007669"/>
    <property type="project" value="InterPro"/>
</dbReference>
<comment type="function">
    <text evidence="9">Part of the ABC transporter complex (TC 3.A.1.6.1) involved in sulfate/thiosulfate import.</text>
</comment>
<feature type="transmembrane region" description="Helical" evidence="9">
    <location>
        <begin position="227"/>
        <end position="249"/>
    </location>
</feature>
<feature type="transmembrane region" description="Helical" evidence="9">
    <location>
        <begin position="47"/>
        <end position="73"/>
    </location>
</feature>
<comment type="subunit">
    <text evidence="2">The complex is composed of two ATP-binding proteins (CysA), two transmembrane proteins (CysT and CysW) and a solute-binding protein (CysP).</text>
</comment>
<evidence type="ECO:0000259" key="10">
    <source>
        <dbReference type="PROSITE" id="PS50928"/>
    </source>
</evidence>
<protein>
    <recommendedName>
        <fullName evidence="9">Sulfate transport system permease protein CysT</fullName>
    </recommendedName>
</protein>
<dbReference type="Gene3D" id="1.10.3720.10">
    <property type="entry name" value="MetI-like"/>
    <property type="match status" value="1"/>
</dbReference>
<comment type="caution">
    <text evidence="9">Lacks conserved residue(s) required for the propagation of feature annotation.</text>
</comment>
<feature type="transmembrane region" description="Helical" evidence="9">
    <location>
        <begin position="199"/>
        <end position="221"/>
    </location>
</feature>
<dbReference type="OrthoDB" id="9782004at2"/>
<evidence type="ECO:0000313" key="12">
    <source>
        <dbReference type="Proteomes" id="UP000468766"/>
    </source>
</evidence>
<comment type="function">
    <text evidence="8">Part of the ABC transporter complex CysAWTP (TC 3.A.1.6.1) involved in sulfate/thiosulfate import. Probably responsible for the translocation of the substrate across the membrane.</text>
</comment>